<dbReference type="Proteomes" id="UP000824120">
    <property type="component" value="Chromosome 8"/>
</dbReference>
<evidence type="ECO:0000313" key="3">
    <source>
        <dbReference type="Proteomes" id="UP000824120"/>
    </source>
</evidence>
<gene>
    <name evidence="2" type="ORF">H5410_039519</name>
</gene>
<feature type="region of interest" description="Disordered" evidence="1">
    <location>
        <begin position="1"/>
        <end position="27"/>
    </location>
</feature>
<name>A0A9J5XMC1_SOLCO</name>
<proteinExistence type="predicted"/>
<reference evidence="2 3" key="1">
    <citation type="submission" date="2020-09" db="EMBL/GenBank/DDBJ databases">
        <title>De no assembly of potato wild relative species, Solanum commersonii.</title>
        <authorList>
            <person name="Cho K."/>
        </authorList>
    </citation>
    <scope>NUCLEOTIDE SEQUENCE [LARGE SCALE GENOMIC DNA]</scope>
    <source>
        <strain evidence="2">LZ3.2</strain>
        <tissue evidence="2">Leaf</tissue>
    </source>
</reference>
<keyword evidence="3" id="KW-1185">Reference proteome</keyword>
<protein>
    <submittedName>
        <fullName evidence="2">Uncharacterized protein</fullName>
    </submittedName>
</protein>
<sequence length="83" mass="9663">MEEKRKNQIQEQKKVKDSRKGKNKADTELKKLDWGLQEGSVGVKHTPHFMDSTSLLRFTPPHEIFLDSALRFSPPYRNLPKLS</sequence>
<accession>A0A9J5XMC1</accession>
<dbReference type="EMBL" id="JACXVP010000008">
    <property type="protein sequence ID" value="KAG5589005.1"/>
    <property type="molecule type" value="Genomic_DNA"/>
</dbReference>
<comment type="caution">
    <text evidence="2">The sequence shown here is derived from an EMBL/GenBank/DDBJ whole genome shotgun (WGS) entry which is preliminary data.</text>
</comment>
<dbReference type="AlphaFoldDB" id="A0A9J5XMC1"/>
<organism evidence="2 3">
    <name type="scientific">Solanum commersonii</name>
    <name type="common">Commerson's wild potato</name>
    <name type="synonym">Commerson's nightshade</name>
    <dbReference type="NCBI Taxonomy" id="4109"/>
    <lineage>
        <taxon>Eukaryota</taxon>
        <taxon>Viridiplantae</taxon>
        <taxon>Streptophyta</taxon>
        <taxon>Embryophyta</taxon>
        <taxon>Tracheophyta</taxon>
        <taxon>Spermatophyta</taxon>
        <taxon>Magnoliopsida</taxon>
        <taxon>eudicotyledons</taxon>
        <taxon>Gunneridae</taxon>
        <taxon>Pentapetalae</taxon>
        <taxon>asterids</taxon>
        <taxon>lamiids</taxon>
        <taxon>Solanales</taxon>
        <taxon>Solanaceae</taxon>
        <taxon>Solanoideae</taxon>
        <taxon>Solaneae</taxon>
        <taxon>Solanum</taxon>
    </lineage>
</organism>
<evidence type="ECO:0000313" key="2">
    <source>
        <dbReference type="EMBL" id="KAG5589005.1"/>
    </source>
</evidence>
<evidence type="ECO:0000256" key="1">
    <source>
        <dbReference type="SAM" id="MobiDB-lite"/>
    </source>
</evidence>